<keyword evidence="1" id="KW-0812">Transmembrane</keyword>
<reference evidence="2 3" key="1">
    <citation type="submission" date="2018-10" db="EMBL/GenBank/DDBJ databases">
        <authorList>
            <person name="Chen W.-M."/>
        </authorList>
    </citation>
    <scope>NUCLEOTIDE SEQUENCE [LARGE SCALE GENOMIC DNA]</scope>
    <source>
        <strain evidence="2 3">H-5</strain>
    </source>
</reference>
<accession>A0A3N0V5X9</accession>
<protein>
    <submittedName>
        <fullName evidence="2">TIGR02281 family clan AA aspartic protease</fullName>
        <ecNumber evidence="2">3.4.23.-</ecNumber>
    </submittedName>
</protein>
<evidence type="ECO:0000313" key="2">
    <source>
        <dbReference type="EMBL" id="ROH88207.1"/>
    </source>
</evidence>
<proteinExistence type="predicted"/>
<dbReference type="InterPro" id="IPR011969">
    <property type="entry name" value="Clan_AA_Asp_peptidase_C"/>
</dbReference>
<dbReference type="InterPro" id="IPR021109">
    <property type="entry name" value="Peptidase_aspartic_dom_sf"/>
</dbReference>
<keyword evidence="1" id="KW-0472">Membrane</keyword>
<keyword evidence="2" id="KW-0645">Protease</keyword>
<dbReference type="SUPFAM" id="SSF50630">
    <property type="entry name" value="Acid proteases"/>
    <property type="match status" value="1"/>
</dbReference>
<dbReference type="NCBIfam" id="TIGR02281">
    <property type="entry name" value="clan_AA_DTGA"/>
    <property type="match status" value="1"/>
</dbReference>
<dbReference type="EC" id="3.4.23.-" evidence="2"/>
<keyword evidence="1" id="KW-1133">Transmembrane helix</keyword>
<gene>
    <name evidence="2" type="ORF">ED236_01680</name>
</gene>
<dbReference type="EMBL" id="RJVP01000001">
    <property type="protein sequence ID" value="ROH88207.1"/>
    <property type="molecule type" value="Genomic_DNA"/>
</dbReference>
<dbReference type="Gene3D" id="2.40.70.10">
    <property type="entry name" value="Acid Proteases"/>
    <property type="match status" value="1"/>
</dbReference>
<dbReference type="Pfam" id="PF13975">
    <property type="entry name" value="gag-asp_proteas"/>
    <property type="match status" value="1"/>
</dbReference>
<keyword evidence="3" id="KW-1185">Reference proteome</keyword>
<feature type="transmembrane region" description="Helical" evidence="1">
    <location>
        <begin position="6"/>
        <end position="23"/>
    </location>
</feature>
<evidence type="ECO:0000313" key="3">
    <source>
        <dbReference type="Proteomes" id="UP000275137"/>
    </source>
</evidence>
<sequence>MSRHNLIVALIWLALAGLIYYLVDSLMQPNKAAALGAGSEVVLQRGPDGHYRAEAYINGQKVDVLVDTGATGVAISSRLADQLGLERRNAIRTSTANGTVVAYATRLQSVKLGGIQADNVAAVIAPGLDGDVLLGMSFLARMDVRLFRGEMTIRQVEE</sequence>
<name>A0A3N0V5X9_9PROT</name>
<dbReference type="AlphaFoldDB" id="A0A3N0V5X9"/>
<dbReference type="GO" id="GO:0008233">
    <property type="term" value="F:peptidase activity"/>
    <property type="evidence" value="ECO:0007669"/>
    <property type="project" value="UniProtKB-KW"/>
</dbReference>
<dbReference type="GO" id="GO:0006508">
    <property type="term" value="P:proteolysis"/>
    <property type="evidence" value="ECO:0007669"/>
    <property type="project" value="UniProtKB-KW"/>
</dbReference>
<dbReference type="RefSeq" id="WP_123236201.1">
    <property type="nucleotide sequence ID" value="NZ_RJVP01000001.1"/>
</dbReference>
<dbReference type="CDD" id="cd05483">
    <property type="entry name" value="retropepsin_like_bacteria"/>
    <property type="match status" value="1"/>
</dbReference>
<dbReference type="InterPro" id="IPR034122">
    <property type="entry name" value="Retropepsin-like_bacterial"/>
</dbReference>
<keyword evidence="2" id="KW-0378">Hydrolase</keyword>
<comment type="caution">
    <text evidence="2">The sequence shown here is derived from an EMBL/GenBank/DDBJ whole genome shotgun (WGS) entry which is preliminary data.</text>
</comment>
<evidence type="ECO:0000256" key="1">
    <source>
        <dbReference type="SAM" id="Phobius"/>
    </source>
</evidence>
<organism evidence="2 3">
    <name type="scientific">Pseudomethylobacillus aquaticus</name>
    <dbReference type="NCBI Taxonomy" id="2676064"/>
    <lineage>
        <taxon>Bacteria</taxon>
        <taxon>Pseudomonadati</taxon>
        <taxon>Pseudomonadota</taxon>
        <taxon>Betaproteobacteria</taxon>
        <taxon>Nitrosomonadales</taxon>
        <taxon>Methylophilaceae</taxon>
        <taxon>Pseudomethylobacillus</taxon>
    </lineage>
</organism>
<dbReference type="Proteomes" id="UP000275137">
    <property type="component" value="Unassembled WGS sequence"/>
</dbReference>